<feature type="transmembrane region" description="Helical" evidence="1">
    <location>
        <begin position="107"/>
        <end position="132"/>
    </location>
</feature>
<accession>A0AAW9WN96</accession>
<feature type="transmembrane region" description="Helical" evidence="1">
    <location>
        <begin position="36"/>
        <end position="55"/>
    </location>
</feature>
<evidence type="ECO:0000256" key="1">
    <source>
        <dbReference type="SAM" id="Phobius"/>
    </source>
</evidence>
<feature type="transmembrane region" description="Helical" evidence="1">
    <location>
        <begin position="242"/>
        <end position="261"/>
    </location>
</feature>
<dbReference type="Pfam" id="PF03616">
    <property type="entry name" value="Glt_symporter"/>
    <property type="match status" value="1"/>
</dbReference>
<reference evidence="2 3" key="1">
    <citation type="submission" date="2019-09" db="EMBL/GenBank/DDBJ databases">
        <title>Draft genome sequencing of Hungatella hathewayi 123Y-2.</title>
        <authorList>
            <person name="Lv Q."/>
            <person name="Li S."/>
        </authorList>
    </citation>
    <scope>NUCLEOTIDE SEQUENCE [LARGE SCALE GENOMIC DNA]</scope>
    <source>
        <strain evidence="2 3">123Y-2</strain>
    </source>
</reference>
<keyword evidence="1" id="KW-0812">Transmembrane</keyword>
<organism evidence="2 3">
    <name type="scientific">Hungatella hathewayi</name>
    <dbReference type="NCBI Taxonomy" id="154046"/>
    <lineage>
        <taxon>Bacteria</taxon>
        <taxon>Bacillati</taxon>
        <taxon>Bacillota</taxon>
        <taxon>Clostridia</taxon>
        <taxon>Lachnospirales</taxon>
        <taxon>Lachnospiraceae</taxon>
        <taxon>Hungatella</taxon>
    </lineage>
</organism>
<feature type="transmembrane region" description="Helical" evidence="1">
    <location>
        <begin position="175"/>
        <end position="195"/>
    </location>
</feature>
<feature type="transmembrane region" description="Helical" evidence="1">
    <location>
        <begin position="311"/>
        <end position="329"/>
    </location>
</feature>
<dbReference type="Proteomes" id="UP000434223">
    <property type="component" value="Unassembled WGS sequence"/>
</dbReference>
<comment type="caution">
    <text evidence="2">The sequence shown here is derived from an EMBL/GenBank/DDBJ whole genome shotgun (WGS) entry which is preliminary data.</text>
</comment>
<dbReference type="AlphaFoldDB" id="A0AAW9WN96"/>
<dbReference type="InterPro" id="IPR004445">
    <property type="entry name" value="GltS"/>
</dbReference>
<dbReference type="EMBL" id="WNME01000020">
    <property type="protein sequence ID" value="MUB66031.1"/>
    <property type="molecule type" value="Genomic_DNA"/>
</dbReference>
<keyword evidence="1" id="KW-1133">Transmembrane helix</keyword>
<feature type="transmembrane region" description="Helical" evidence="1">
    <location>
        <begin position="267"/>
        <end position="290"/>
    </location>
</feature>
<feature type="transmembrane region" description="Helical" evidence="1">
    <location>
        <begin position="67"/>
        <end position="86"/>
    </location>
</feature>
<feature type="transmembrane region" description="Helical" evidence="1">
    <location>
        <begin position="335"/>
        <end position="354"/>
    </location>
</feature>
<feature type="transmembrane region" description="Helical" evidence="1">
    <location>
        <begin position="433"/>
        <end position="455"/>
    </location>
</feature>
<proteinExistence type="predicted"/>
<keyword evidence="1" id="KW-0472">Membrane</keyword>
<sequence>MGDLLMISMAALAWTGIMIIAGVVLRAKVPFLRNNLVPASVIGGVIGFIVMNLGFITDCTVGEFGDIANLLWIFTFANMGVTLAAKKETVKTADGQSFRQKLANSQFSGICGMGFIWVIPYAFSGLIGFLVLQVIGKYFGMPAIHGLQLPFAFAQGPGQSVNYGGMMEANGVADAVQVGVTFAAMGFLVAFLIGVPYAKKGIKKGLAPYSGKIGESMLKGLYEPDEQEFYGKQTTHPGNVDTLAFHVALVGIAWVGGMYIGKLWALVPGYIGTLFSGFLYLNSMLCGYVIRWIIGKLGLSKYLDRGTQIHLSGFCIDMMVTSAFMAISLEVVGKWLVPILILVLITTVFTYIITRYFGERMGGKYGFERSLGVWGAMTGTNATGQALVRMVDPDRKTTVLEEMGPMNVINVPACYVVMPAVIAYSAGEISTTALFVSLIGVGVAFMAAMLVTGVWGKKTYDYRKGELYYSLDDETEQKAAQ</sequence>
<gene>
    <name evidence="2" type="ORF">GNE07_23705</name>
</gene>
<dbReference type="PANTHER" id="PTHR36178:SF1">
    <property type="entry name" value="SODIUM_GLUTAMATE SYMPORTER"/>
    <property type="match status" value="1"/>
</dbReference>
<name>A0AAW9WN96_9FIRM</name>
<evidence type="ECO:0000313" key="3">
    <source>
        <dbReference type="Proteomes" id="UP000434223"/>
    </source>
</evidence>
<dbReference type="GO" id="GO:0015813">
    <property type="term" value="P:L-glutamate transmembrane transport"/>
    <property type="evidence" value="ECO:0007669"/>
    <property type="project" value="InterPro"/>
</dbReference>
<feature type="transmembrane region" description="Helical" evidence="1">
    <location>
        <begin position="6"/>
        <end position="24"/>
    </location>
</feature>
<protein>
    <submittedName>
        <fullName evidence="2">Sodium:glutamate symporter</fullName>
    </submittedName>
</protein>
<dbReference type="PANTHER" id="PTHR36178">
    <property type="entry name" value="SLR0625 PROTEIN"/>
    <property type="match status" value="1"/>
</dbReference>
<dbReference type="GO" id="GO:0016020">
    <property type="term" value="C:membrane"/>
    <property type="evidence" value="ECO:0007669"/>
    <property type="project" value="InterPro"/>
</dbReference>
<evidence type="ECO:0000313" key="2">
    <source>
        <dbReference type="EMBL" id="MUB66031.1"/>
    </source>
</evidence>
<dbReference type="GO" id="GO:0015501">
    <property type="term" value="F:glutamate:sodium symporter activity"/>
    <property type="evidence" value="ECO:0007669"/>
    <property type="project" value="InterPro"/>
</dbReference>
<feature type="transmembrane region" description="Helical" evidence="1">
    <location>
        <begin position="408"/>
        <end position="427"/>
    </location>
</feature>